<evidence type="ECO:0000313" key="14">
    <source>
        <dbReference type="EMBL" id="EKE74087.1"/>
    </source>
</evidence>
<evidence type="ECO:0000256" key="8">
    <source>
        <dbReference type="ARBA" id="ARBA00022840"/>
    </source>
</evidence>
<dbReference type="EC" id="2.7.6.3" evidence="3"/>
<evidence type="ECO:0000256" key="5">
    <source>
        <dbReference type="ARBA" id="ARBA00022679"/>
    </source>
</evidence>
<dbReference type="GO" id="GO:0005524">
    <property type="term" value="F:ATP binding"/>
    <property type="evidence" value="ECO:0007669"/>
    <property type="project" value="UniProtKB-KW"/>
</dbReference>
<evidence type="ECO:0000256" key="3">
    <source>
        <dbReference type="ARBA" id="ARBA00013253"/>
    </source>
</evidence>
<dbReference type="UniPathway" id="UPA00077">
    <property type="reaction ID" value="UER00155"/>
</dbReference>
<dbReference type="PANTHER" id="PTHR43071:SF1">
    <property type="entry name" value="2-AMINO-4-HYDROXY-6-HYDROXYMETHYLDIHYDROPTERIDINE PYROPHOSPHOKINASE"/>
    <property type="match status" value="1"/>
</dbReference>
<proteinExistence type="inferred from homology"/>
<keyword evidence="6" id="KW-0547">Nucleotide-binding</keyword>
<keyword evidence="9" id="KW-0289">Folate biosynthesis</keyword>
<comment type="similarity">
    <text evidence="2">Belongs to the HPPK family.</text>
</comment>
<dbReference type="CDD" id="cd00483">
    <property type="entry name" value="HPPK"/>
    <property type="match status" value="1"/>
</dbReference>
<evidence type="ECO:0000256" key="4">
    <source>
        <dbReference type="ARBA" id="ARBA00016218"/>
    </source>
</evidence>
<dbReference type="GO" id="GO:0003848">
    <property type="term" value="F:2-amino-4-hydroxy-6-hydroxymethyldihydropteridine diphosphokinase activity"/>
    <property type="evidence" value="ECO:0007669"/>
    <property type="project" value="UniProtKB-EC"/>
</dbReference>
<dbReference type="GO" id="GO:0046654">
    <property type="term" value="P:tetrahydrofolate biosynthetic process"/>
    <property type="evidence" value="ECO:0007669"/>
    <property type="project" value="UniProtKB-UniPathway"/>
</dbReference>
<dbReference type="NCBIfam" id="TIGR01498">
    <property type="entry name" value="folK"/>
    <property type="match status" value="1"/>
</dbReference>
<evidence type="ECO:0000256" key="9">
    <source>
        <dbReference type="ARBA" id="ARBA00022909"/>
    </source>
</evidence>
<keyword evidence="15" id="KW-1185">Reference proteome</keyword>
<evidence type="ECO:0000256" key="1">
    <source>
        <dbReference type="ARBA" id="ARBA00005051"/>
    </source>
</evidence>
<dbReference type="Pfam" id="PF01288">
    <property type="entry name" value="HPPK"/>
    <property type="match status" value="1"/>
</dbReference>
<evidence type="ECO:0000256" key="12">
    <source>
        <dbReference type="ARBA" id="ARBA00033413"/>
    </source>
</evidence>
<comment type="caution">
    <text evidence="14">The sequence shown here is derived from an EMBL/GenBank/DDBJ whole genome shotgun (WGS) entry which is preliminary data.</text>
</comment>
<dbReference type="SUPFAM" id="SSF55083">
    <property type="entry name" value="6-hydroxymethyl-7,8-dihydropterin pyrophosphokinase, HPPK"/>
    <property type="match status" value="1"/>
</dbReference>
<accession>K2JHV1</accession>
<feature type="domain" description="7,8-dihydro-6-hydroxymethylpterin-pyrophosphokinase" evidence="13">
    <location>
        <begin position="20"/>
        <end position="170"/>
    </location>
</feature>
<evidence type="ECO:0000256" key="10">
    <source>
        <dbReference type="ARBA" id="ARBA00029409"/>
    </source>
</evidence>
<protein>
    <recommendedName>
        <fullName evidence="4">2-amino-4-hydroxy-6-hydroxymethyldihydropteridine pyrophosphokinase</fullName>
        <ecNumber evidence="3">2.7.6.3</ecNumber>
    </recommendedName>
    <alternativeName>
        <fullName evidence="11">6-hydroxymethyl-7,8-dihydropterin pyrophosphokinase</fullName>
    </alternativeName>
    <alternativeName>
        <fullName evidence="12">7,8-dihydro-6-hydroxymethylpterin-pyrophosphokinase</fullName>
    </alternativeName>
</protein>
<evidence type="ECO:0000256" key="11">
    <source>
        <dbReference type="ARBA" id="ARBA00029766"/>
    </source>
</evidence>
<dbReference type="InterPro" id="IPR035907">
    <property type="entry name" value="Hppk_sf"/>
</dbReference>
<organism evidence="14 15">
    <name type="scientific">Celeribacter baekdonensis B30</name>
    <dbReference type="NCBI Taxonomy" id="1208323"/>
    <lineage>
        <taxon>Bacteria</taxon>
        <taxon>Pseudomonadati</taxon>
        <taxon>Pseudomonadota</taxon>
        <taxon>Alphaproteobacteria</taxon>
        <taxon>Rhodobacterales</taxon>
        <taxon>Roseobacteraceae</taxon>
        <taxon>Celeribacter</taxon>
    </lineage>
</organism>
<dbReference type="Gene3D" id="3.30.70.560">
    <property type="entry name" value="7,8-Dihydro-6-hydroxymethylpterin-pyrophosphokinase HPPK"/>
    <property type="match status" value="1"/>
</dbReference>
<evidence type="ECO:0000256" key="7">
    <source>
        <dbReference type="ARBA" id="ARBA00022777"/>
    </source>
</evidence>
<dbReference type="InterPro" id="IPR000550">
    <property type="entry name" value="Hppk"/>
</dbReference>
<name>K2JHV1_9RHOB</name>
<keyword evidence="8" id="KW-0067">ATP-binding</keyword>
<dbReference type="AlphaFoldDB" id="K2JHV1"/>
<dbReference type="PATRIC" id="fig|1208323.3.peg.26"/>
<dbReference type="EMBL" id="AMRK01000001">
    <property type="protein sequence ID" value="EKE74087.1"/>
    <property type="molecule type" value="Genomic_DNA"/>
</dbReference>
<dbReference type="GO" id="GO:0046656">
    <property type="term" value="P:folic acid biosynthetic process"/>
    <property type="evidence" value="ECO:0007669"/>
    <property type="project" value="UniProtKB-KW"/>
</dbReference>
<evidence type="ECO:0000313" key="15">
    <source>
        <dbReference type="Proteomes" id="UP000006762"/>
    </source>
</evidence>
<reference evidence="14 15" key="1">
    <citation type="submission" date="2012-09" db="EMBL/GenBank/DDBJ databases">
        <title>Celeribacter baekdonensis B30 Genome Sequencing.</title>
        <authorList>
            <person name="Wang W."/>
        </authorList>
    </citation>
    <scope>NUCLEOTIDE SEQUENCE [LARGE SCALE GENOMIC DNA]</scope>
    <source>
        <strain evidence="14 15">B30</strain>
    </source>
</reference>
<evidence type="ECO:0000256" key="2">
    <source>
        <dbReference type="ARBA" id="ARBA00005810"/>
    </source>
</evidence>
<comment type="function">
    <text evidence="10">Catalyzes the transfer of pyrophosphate from adenosine triphosphate (ATP) to 6-hydroxymethyl-7,8-dihydropterin, an enzymatic step in folate biosynthesis pathway.</text>
</comment>
<dbReference type="STRING" id="1208323.B30_00135"/>
<keyword evidence="7 14" id="KW-0418">Kinase</keyword>
<comment type="pathway">
    <text evidence="1">Cofactor biosynthesis; tetrahydrofolate biosynthesis; 2-amino-4-hydroxy-6-hydroxymethyl-7,8-dihydropteridine diphosphate from 7,8-dihydroneopterin triphosphate: step 4/4.</text>
</comment>
<evidence type="ECO:0000259" key="13">
    <source>
        <dbReference type="Pfam" id="PF01288"/>
    </source>
</evidence>
<evidence type="ECO:0000256" key="6">
    <source>
        <dbReference type="ARBA" id="ARBA00022741"/>
    </source>
</evidence>
<gene>
    <name evidence="14" type="ORF">B30_00135</name>
</gene>
<dbReference type="PANTHER" id="PTHR43071">
    <property type="entry name" value="2-AMINO-4-HYDROXY-6-HYDROXYMETHYLDIHYDROPTERIDINE PYROPHOSPHOKINASE"/>
    <property type="match status" value="1"/>
</dbReference>
<dbReference type="eggNOG" id="COG0801">
    <property type="taxonomic scope" value="Bacteria"/>
</dbReference>
<sequence>MEAIVSRGVDEKCAKMRAWVAFGANLPTETGEPVETLFAAVQDLRDMGVTVRRASRVFETPCFPVGAGPAYINFAVEVETELTPEAVLSLLHDIEARHGRVRKTRWAGRSIDLDLMAMEGEVRPNAKTVQAWMDLPMSAQTTQAPETLILPHPRIQDRAFMLIPFADLAPDWVHPLLGKTVQEMVDALPDVDKSEIKAQSGLEIPVN</sequence>
<dbReference type="GO" id="GO:0016301">
    <property type="term" value="F:kinase activity"/>
    <property type="evidence" value="ECO:0007669"/>
    <property type="project" value="UniProtKB-KW"/>
</dbReference>
<dbReference type="Proteomes" id="UP000006762">
    <property type="component" value="Unassembled WGS sequence"/>
</dbReference>
<keyword evidence="5" id="KW-0808">Transferase</keyword>